<name>A0A9D1NE34_9FIRM</name>
<gene>
    <name evidence="8" type="ORF">IAA62_00305</name>
</gene>
<dbReference type="CDD" id="cd01127">
    <property type="entry name" value="TrwB_TraG_TraD_VirD4"/>
    <property type="match status" value="2"/>
</dbReference>
<evidence type="ECO:0000256" key="3">
    <source>
        <dbReference type="ARBA" id="ARBA00022475"/>
    </source>
</evidence>
<comment type="subcellular location">
    <subcellularLocation>
        <location evidence="1">Cell membrane</location>
        <topology evidence="1">Multi-pass membrane protein</topology>
    </subcellularLocation>
</comment>
<dbReference type="PANTHER" id="PTHR37937:SF1">
    <property type="entry name" value="CONJUGATIVE TRANSFER: DNA TRANSPORT"/>
    <property type="match status" value="1"/>
</dbReference>
<accession>A0A9D1NE34</accession>
<evidence type="ECO:0000256" key="4">
    <source>
        <dbReference type="ARBA" id="ARBA00022692"/>
    </source>
</evidence>
<dbReference type="PANTHER" id="PTHR37937">
    <property type="entry name" value="CONJUGATIVE TRANSFER: DNA TRANSPORT"/>
    <property type="match status" value="1"/>
</dbReference>
<keyword evidence="4 7" id="KW-0812">Transmembrane</keyword>
<evidence type="ECO:0000256" key="6">
    <source>
        <dbReference type="ARBA" id="ARBA00023136"/>
    </source>
</evidence>
<keyword evidence="3" id="KW-1003">Cell membrane</keyword>
<evidence type="ECO:0000313" key="9">
    <source>
        <dbReference type="Proteomes" id="UP000886861"/>
    </source>
</evidence>
<dbReference type="AlphaFoldDB" id="A0A9D1NE34"/>
<dbReference type="SUPFAM" id="SSF52540">
    <property type="entry name" value="P-loop containing nucleoside triphosphate hydrolases"/>
    <property type="match status" value="1"/>
</dbReference>
<feature type="transmembrane region" description="Helical" evidence="7">
    <location>
        <begin position="33"/>
        <end position="57"/>
    </location>
</feature>
<reference evidence="8" key="1">
    <citation type="submission" date="2020-10" db="EMBL/GenBank/DDBJ databases">
        <authorList>
            <person name="Gilroy R."/>
        </authorList>
    </citation>
    <scope>NUCLEOTIDE SEQUENCE</scope>
    <source>
        <strain evidence="8">CHK186-9395</strain>
    </source>
</reference>
<comment type="caution">
    <text evidence="8">The sequence shown here is derived from an EMBL/GenBank/DDBJ whole genome shotgun (WGS) entry which is preliminary data.</text>
</comment>
<dbReference type="InterPro" id="IPR027417">
    <property type="entry name" value="P-loop_NTPase"/>
</dbReference>
<protein>
    <submittedName>
        <fullName evidence="8">Type IV secretory system conjugative DNA transfer family protein</fullName>
    </submittedName>
</protein>
<evidence type="ECO:0000256" key="2">
    <source>
        <dbReference type="ARBA" id="ARBA00008806"/>
    </source>
</evidence>
<dbReference type="Gene3D" id="3.40.50.300">
    <property type="entry name" value="P-loop containing nucleotide triphosphate hydrolases"/>
    <property type="match status" value="2"/>
</dbReference>
<evidence type="ECO:0000256" key="7">
    <source>
        <dbReference type="SAM" id="Phobius"/>
    </source>
</evidence>
<dbReference type="GO" id="GO:0005886">
    <property type="term" value="C:plasma membrane"/>
    <property type="evidence" value="ECO:0007669"/>
    <property type="project" value="UniProtKB-SubCell"/>
</dbReference>
<dbReference type="InterPro" id="IPR051539">
    <property type="entry name" value="T4SS-coupling_protein"/>
</dbReference>
<reference evidence="8" key="2">
    <citation type="journal article" date="2021" name="PeerJ">
        <title>Extensive microbial diversity within the chicken gut microbiome revealed by metagenomics and culture.</title>
        <authorList>
            <person name="Gilroy R."/>
            <person name="Ravi A."/>
            <person name="Getino M."/>
            <person name="Pursley I."/>
            <person name="Horton D.L."/>
            <person name="Alikhan N.F."/>
            <person name="Baker D."/>
            <person name="Gharbi K."/>
            <person name="Hall N."/>
            <person name="Watson M."/>
            <person name="Adriaenssens E.M."/>
            <person name="Foster-Nyarko E."/>
            <person name="Jarju S."/>
            <person name="Secka A."/>
            <person name="Antonio M."/>
            <person name="Oren A."/>
            <person name="Chaudhuri R.R."/>
            <person name="La Ragione R."/>
            <person name="Hildebrand F."/>
            <person name="Pallen M.J."/>
        </authorList>
    </citation>
    <scope>NUCLEOTIDE SEQUENCE</scope>
    <source>
        <strain evidence="8">CHK186-9395</strain>
    </source>
</reference>
<comment type="similarity">
    <text evidence="2">Belongs to the VirD4/TraG family.</text>
</comment>
<sequence>MKKKLISALVVLVLCYAAGIILSIALEGTENIASAFTGTFGIVGIGAGVLAAMLILLSSKNVKSSSATGVGTTASGEKLKQYFDARWVTEKELLTDPKFMYNTYNTLPNVKKSGIVIRNEVKGGKLQINMYNPIHTLVIGTTGSGKTTMIIDPAIRILSRTGEKPCLVVTDPKGELYNNHSIQLKANGYRLLTLDLRNPYASTRWNPMSNAYEKYHKAMNLENEVIAHKGSNPADLKLKVIAKQYNHEWYEYNGIAYPNKEQLLSDLGAKKQELIDQAENELREIAVNIVPIENKNDPSWERGAQDFLYGLMLAMLEDSLNPELGMTKEKFNFYNLAKIATYRDPDPDNPFGTIREYCGGRDKLSKVQSLVSTVINNAPNTTRSYMGVLLSRISIFQDGGICYATSFSDMLFDDFVDQPTALFIKVPDEKESRHCIATMCISQLYKKLIEIASERPSLQLPKTVYFLLDEFANLPKIEKMDSIITVARSRKIFFELVVQSYSQLDNKYGKEVAETIRGNCNIQIFLGTEDQKTKEEFSKMCGDVSIETKNTSVSKSEKKDDMGSSTTSSQVVTRPLIYPYELGQLPYGTAIVKIFQVNPIKVQFTQYFKVPEFDKKIAAEEYAPSHSLNESEIFYDIIERNKKVYKKSSSSISFDDFDF</sequence>
<evidence type="ECO:0000256" key="5">
    <source>
        <dbReference type="ARBA" id="ARBA00022989"/>
    </source>
</evidence>
<keyword evidence="5 7" id="KW-1133">Transmembrane helix</keyword>
<proteinExistence type="inferred from homology"/>
<evidence type="ECO:0000256" key="1">
    <source>
        <dbReference type="ARBA" id="ARBA00004651"/>
    </source>
</evidence>
<organism evidence="8 9">
    <name type="scientific">Candidatus Caccopulliclostridium gallistercoris</name>
    <dbReference type="NCBI Taxonomy" id="2840719"/>
    <lineage>
        <taxon>Bacteria</taxon>
        <taxon>Bacillati</taxon>
        <taxon>Bacillota</taxon>
        <taxon>Clostridia</taxon>
        <taxon>Candidatus Caccopulliclostridium</taxon>
    </lineage>
</organism>
<dbReference type="Proteomes" id="UP000886861">
    <property type="component" value="Unassembled WGS sequence"/>
</dbReference>
<dbReference type="EMBL" id="DVOJ01000001">
    <property type="protein sequence ID" value="HIV00994.1"/>
    <property type="molecule type" value="Genomic_DNA"/>
</dbReference>
<dbReference type="InterPro" id="IPR003688">
    <property type="entry name" value="TraG/VirD4"/>
</dbReference>
<keyword evidence="6 7" id="KW-0472">Membrane</keyword>
<dbReference type="Pfam" id="PF02534">
    <property type="entry name" value="T4SS-DNA_transf"/>
    <property type="match status" value="1"/>
</dbReference>
<evidence type="ECO:0000313" key="8">
    <source>
        <dbReference type="EMBL" id="HIV00994.1"/>
    </source>
</evidence>